<proteinExistence type="predicted"/>
<gene>
    <name evidence="2" type="ORF">HNR60_000089</name>
</gene>
<name>A0A7W7Z030_9BRAD</name>
<dbReference type="AlphaFoldDB" id="A0A7W7Z030"/>
<evidence type="ECO:0000313" key="2">
    <source>
        <dbReference type="EMBL" id="MBB5045360.1"/>
    </source>
</evidence>
<reference evidence="2 3" key="1">
    <citation type="submission" date="2020-08" db="EMBL/GenBank/DDBJ databases">
        <title>Genomic Encyclopedia of Type Strains, Phase IV (KMG-IV): sequencing the most valuable type-strain genomes for metagenomic binning, comparative biology and taxonomic classification.</title>
        <authorList>
            <person name="Goeker M."/>
        </authorList>
    </citation>
    <scope>NUCLEOTIDE SEQUENCE [LARGE SCALE GENOMIC DNA]</scope>
    <source>
        <strain evidence="2 3">DSM 12706</strain>
    </source>
</reference>
<evidence type="ECO:0000256" key="1">
    <source>
        <dbReference type="SAM" id="MobiDB-lite"/>
    </source>
</evidence>
<dbReference type="Proteomes" id="UP000542353">
    <property type="component" value="Unassembled WGS sequence"/>
</dbReference>
<sequence length="74" mass="8275">MSSAFIIEVRSRAAGIVVRDGRYFRFHAATHDFNDLDGRGFRSPGAAHKAALRHASALDNRRRRPARGEQRIAS</sequence>
<comment type="caution">
    <text evidence="2">The sequence shown here is derived from an EMBL/GenBank/DDBJ whole genome shotgun (WGS) entry which is preliminary data.</text>
</comment>
<protein>
    <submittedName>
        <fullName evidence="2">Uncharacterized protein</fullName>
    </submittedName>
</protein>
<evidence type="ECO:0000313" key="3">
    <source>
        <dbReference type="Proteomes" id="UP000542353"/>
    </source>
</evidence>
<dbReference type="RefSeq" id="WP_184253090.1">
    <property type="nucleotide sequence ID" value="NZ_JACHIH010000001.1"/>
</dbReference>
<accession>A0A7W7Z030</accession>
<dbReference type="EMBL" id="JACHIH010000001">
    <property type="protein sequence ID" value="MBB5045360.1"/>
    <property type="molecule type" value="Genomic_DNA"/>
</dbReference>
<feature type="region of interest" description="Disordered" evidence="1">
    <location>
        <begin position="52"/>
        <end position="74"/>
    </location>
</feature>
<keyword evidence="3" id="KW-1185">Reference proteome</keyword>
<organism evidence="2 3">
    <name type="scientific">Rhodopseudomonas rhenobacensis</name>
    <dbReference type="NCBI Taxonomy" id="87461"/>
    <lineage>
        <taxon>Bacteria</taxon>
        <taxon>Pseudomonadati</taxon>
        <taxon>Pseudomonadota</taxon>
        <taxon>Alphaproteobacteria</taxon>
        <taxon>Hyphomicrobiales</taxon>
        <taxon>Nitrobacteraceae</taxon>
        <taxon>Rhodopseudomonas</taxon>
    </lineage>
</organism>